<evidence type="ECO:0000313" key="12">
    <source>
        <dbReference type="EMBL" id="EAH0218788.1"/>
    </source>
</evidence>
<accession>A0A393RI55</accession>
<evidence type="ECO:0000313" key="3">
    <source>
        <dbReference type="EMBL" id="EAC5950256.1"/>
    </source>
</evidence>
<dbReference type="EMBL" id="AAAICE010000001">
    <property type="protein sequence ID" value="EAC3880458.1"/>
    <property type="molecule type" value="Genomic_DNA"/>
</dbReference>
<evidence type="ECO:0000313" key="5">
    <source>
        <dbReference type="EMBL" id="EAE0770967.1"/>
    </source>
</evidence>
<proteinExistence type="predicted"/>
<evidence type="ECO:0000313" key="7">
    <source>
        <dbReference type="EMBL" id="EAE2661429.1"/>
    </source>
</evidence>
<dbReference type="Proteomes" id="UP000401273">
    <property type="component" value="Unassembled WGS sequence"/>
</dbReference>
<dbReference type="Proteomes" id="UP000371553">
    <property type="component" value="Unassembled WGS sequence"/>
</dbReference>
<sequence length="83" mass="9681">MVNSQSGCFPKHPYLCSLRKSPVAFINIGKCRTPRTFPCLRSFLIFSIFSKKNTPKGCYTTTKEYKREFKVSKDNPLQKREKK</sequence>
<dbReference type="Proteomes" id="UP000548826">
    <property type="component" value="Unassembled WGS sequence"/>
</dbReference>
<dbReference type="EMBL" id="AAMGHX010000001">
    <property type="protein sequence ID" value="EDH0840485.1"/>
    <property type="molecule type" value="Genomic_DNA"/>
</dbReference>
<dbReference type="EMBL" id="AAARIE010000032">
    <property type="protein sequence ID" value="EAE2661429.1"/>
    <property type="molecule type" value="Genomic_DNA"/>
</dbReference>
<dbReference type="EMBL" id="AAASTI010000001">
    <property type="protein sequence ID" value="EAE5603052.1"/>
    <property type="molecule type" value="Genomic_DNA"/>
</dbReference>
<gene>
    <name evidence="10" type="ORF">AF817_05235</name>
    <name evidence="3" type="ORF">AP104_12735</name>
    <name evidence="6" type="ORF">APD94_05550</name>
    <name evidence="1" type="ORF">B4X68_00350</name>
    <name evidence="4" type="ORF">CD20_00905</name>
    <name evidence="13" type="ORF">D4271_09495</name>
    <name evidence="11" type="ORF">D4C60_10760</name>
    <name evidence="12" type="ORF">D4D89_10700</name>
    <name evidence="14" type="ORF">D5M70_09435</name>
    <name evidence="5" type="ORF">DG57_14105</name>
    <name evidence="2" type="ORF">E0I39_10765</name>
    <name evidence="7" type="ORF">E1V33_14805</name>
    <name evidence="8" type="ORF">E1W43_01100</name>
    <name evidence="9" type="ORF">E1X78_02890</name>
    <name evidence="15" type="ORF">FC284_03520</name>
    <name evidence="16" type="ORF">FJU19_10605</name>
    <name evidence="17" type="ORF">GCV64_05180</name>
    <name evidence="18" type="ORF">GZK27_02250</name>
</gene>
<comment type="caution">
    <text evidence="13">The sequence shown here is derived from an EMBL/GenBank/DDBJ whole genome shotgun (WGS) entry which is preliminary data.</text>
</comment>
<evidence type="ECO:0000313" key="19">
    <source>
        <dbReference type="Proteomes" id="UP000335978"/>
    </source>
</evidence>
<evidence type="ECO:0000313" key="33">
    <source>
        <dbReference type="Proteomes" id="UP000841561"/>
    </source>
</evidence>
<protein>
    <submittedName>
        <fullName evidence="13">Uncharacterized protein</fullName>
    </submittedName>
</protein>
<evidence type="ECO:0000313" key="8">
    <source>
        <dbReference type="EMBL" id="EAE2896545.1"/>
    </source>
</evidence>
<dbReference type="EMBL" id="AAARLF010000001">
    <property type="protein sequence ID" value="EAE2896545.1"/>
    <property type="molecule type" value="Genomic_DNA"/>
</dbReference>
<dbReference type="EMBL" id="AABGFX010000006">
    <property type="protein sequence ID" value="EAH3127529.1"/>
    <property type="molecule type" value="Genomic_DNA"/>
</dbReference>
<evidence type="ECO:0000313" key="27">
    <source>
        <dbReference type="Proteomes" id="UP000484022"/>
    </source>
</evidence>
<dbReference type="AlphaFoldDB" id="A0A393RI55"/>
<reference evidence="18" key="3">
    <citation type="submission" date="2018-06" db="EMBL/GenBank/DDBJ databases">
        <authorList>
            <consortium name="NCBI Pathogen Detection Project"/>
        </authorList>
    </citation>
    <scope>NUCLEOTIDE SEQUENCE</scope>
    <source>
        <strain evidence="18">LiDS0115</strain>
    </source>
</reference>
<evidence type="ECO:0000313" key="4">
    <source>
        <dbReference type="EMBL" id="EAD8144623.1"/>
    </source>
</evidence>
<dbReference type="EMBL" id="AABDDO010000001">
    <property type="protein sequence ID" value="EAG6762628.1"/>
    <property type="molecule type" value="Genomic_DNA"/>
</dbReference>
<organism evidence="13 29">
    <name type="scientific">Listeria monocytogenes</name>
    <dbReference type="NCBI Taxonomy" id="1639"/>
    <lineage>
        <taxon>Bacteria</taxon>
        <taxon>Bacillati</taxon>
        <taxon>Bacillota</taxon>
        <taxon>Bacilli</taxon>
        <taxon>Bacillales</taxon>
        <taxon>Listeriaceae</taxon>
        <taxon>Listeria</taxon>
    </lineage>
</organism>
<evidence type="ECO:0000313" key="22">
    <source>
        <dbReference type="Proteomes" id="UP000371553"/>
    </source>
</evidence>
<evidence type="ECO:0000313" key="18">
    <source>
        <dbReference type="EMBL" id="HAC3054328.1"/>
    </source>
</evidence>
<dbReference type="EMBL" id="AAAIJX010000006">
    <property type="protein sequence ID" value="EAC4483375.1"/>
    <property type="molecule type" value="Genomic_DNA"/>
</dbReference>
<evidence type="ECO:0000313" key="14">
    <source>
        <dbReference type="EMBL" id="EAH3127529.1"/>
    </source>
</evidence>
<evidence type="ECO:0000313" key="10">
    <source>
        <dbReference type="EMBL" id="EAG6762628.1"/>
    </source>
</evidence>
<dbReference type="EMBL" id="AAAJCR010000009">
    <property type="protein sequence ID" value="EAC5950256.1"/>
    <property type="molecule type" value="Genomic_DNA"/>
</dbReference>
<evidence type="ECO:0000313" key="1">
    <source>
        <dbReference type="EMBL" id="EAC3880458.1"/>
    </source>
</evidence>
<evidence type="ECO:0000313" key="11">
    <source>
        <dbReference type="EMBL" id="EAG9857476.1"/>
    </source>
</evidence>
<evidence type="ECO:0000313" key="15">
    <source>
        <dbReference type="EMBL" id="EAK9427405.1"/>
    </source>
</evidence>
<dbReference type="Proteomes" id="UP000484022">
    <property type="component" value="Unassembled WGS sequence"/>
</dbReference>
<dbReference type="Proteomes" id="UP000535556">
    <property type="component" value="Unassembled WGS sequence"/>
</dbReference>
<dbReference type="EMBL" id="AABFMV010000006">
    <property type="protein sequence ID" value="EAH1615643.1"/>
    <property type="molecule type" value="Genomic_DNA"/>
</dbReference>
<evidence type="ECO:0000313" key="29">
    <source>
        <dbReference type="Proteomes" id="UP000525068"/>
    </source>
</evidence>
<dbReference type="Proteomes" id="UP000517258">
    <property type="component" value="Unassembled WGS sequence"/>
</dbReference>
<dbReference type="Proteomes" id="UP000413786">
    <property type="component" value="Unassembled WGS sequence"/>
</dbReference>
<reference evidence="18 33" key="1">
    <citation type="journal article" date="2018" name="Genome Biol.">
        <title>SKESA: strategic k-mer extension for scrupulous assemblies.</title>
        <authorList>
            <person name="Souvorov A."/>
            <person name="Agarwala R."/>
            <person name="Lipman D.J."/>
        </authorList>
    </citation>
    <scope>NUCLEOTIDE SEQUENCE [LARGE SCALE GENOMIC DNA]</scope>
    <source>
        <strain evidence="18 33">LiDS0115</strain>
    </source>
</reference>
<evidence type="ECO:0000313" key="25">
    <source>
        <dbReference type="Proteomes" id="UP000413786"/>
    </source>
</evidence>
<dbReference type="EMBL" id="AABEQV010000006">
    <property type="protein sequence ID" value="EAG9857476.1"/>
    <property type="molecule type" value="Genomic_DNA"/>
</dbReference>
<evidence type="ECO:0000313" key="20">
    <source>
        <dbReference type="Proteomes" id="UP000355989"/>
    </source>
</evidence>
<dbReference type="Proteomes" id="UP000378540">
    <property type="component" value="Unassembled WGS sequence"/>
</dbReference>
<dbReference type="Proteomes" id="UP000332711">
    <property type="component" value="Unassembled WGS sequence"/>
</dbReference>
<reference evidence="28 29" key="4">
    <citation type="submission" date="2019-04" db="EMBL/GenBank/DDBJ databases">
        <authorList>
            <person name="Ashton P.M."/>
            <person name="Dallman T."/>
            <person name="Nair S."/>
            <person name="De Pinna E."/>
            <person name="Peters T."/>
            <person name="Grant K."/>
        </authorList>
    </citation>
    <scope>NUCLEOTIDE SEQUENCE [LARGE SCALE GENOMIC DNA]</scope>
    <source>
        <strain evidence="11 32">429821</strain>
        <strain evidence="13 29">562417</strain>
        <strain evidence="14 30">562428</strain>
        <strain evidence="12 28">563356</strain>
        <strain evidence="2 25">688377</strain>
        <strain evidence="16 26">760311</strain>
        <strain evidence="7">RL15000161</strain>
        <strain evidence="8">RL15000271</strain>
        <strain evidence="9">RL15000440</strain>
    </source>
</reference>
<reference evidence="20 22" key="2">
    <citation type="submission" date="2018-06" db="EMBL/GenBank/DDBJ databases">
        <authorList>
            <consortium name="GenomeTrakr: Next Generation Sequencing Network for Food Pathogen Tracability"/>
        </authorList>
    </citation>
    <scope>NUCLEOTIDE SEQUENCE [LARGE SCALE GENOMIC DNA]</scope>
    <source>
        <strain evidence="5 24">CFSAN008016</strain>
        <strain evidence="1 21">CFSAN060999</strain>
        <strain evidence="17 19">CFSAN085184</strain>
        <strain evidence="3 23">FDA00009539</strain>
        <strain evidence="15">FDA00014181</strain>
        <strain evidence="27">FDA1077646-S145-002</strain>
        <strain evidence="6 20">FLAG-78586</strain>
        <strain evidence="4 22">NYAG13B12507-5</strain>
    </source>
</reference>
<evidence type="ECO:0000313" key="23">
    <source>
        <dbReference type="Proteomes" id="UP000378540"/>
    </source>
</evidence>
<evidence type="ECO:0000313" key="17">
    <source>
        <dbReference type="EMBL" id="EDH0840485.1"/>
    </source>
</evidence>
<dbReference type="Proteomes" id="UP000478945">
    <property type="component" value="Unassembled WGS sequence"/>
</dbReference>
<evidence type="ECO:0000313" key="13">
    <source>
        <dbReference type="EMBL" id="EAH1615643.1"/>
    </source>
</evidence>
<dbReference type="EMBL" id="DAAKPP010000001">
    <property type="protein sequence ID" value="HAC3054328.1"/>
    <property type="molecule type" value="Genomic_DNA"/>
</dbReference>
<dbReference type="EMBL" id="AAAPCR010000001">
    <property type="protein sequence ID" value="EAD8144623.1"/>
    <property type="molecule type" value="Genomic_DNA"/>
</dbReference>
<dbReference type="EMBL" id="AAAQJJ010000020">
    <property type="protein sequence ID" value="EAE0770967.1"/>
    <property type="molecule type" value="Genomic_DNA"/>
</dbReference>
<evidence type="ECO:0000313" key="2">
    <source>
        <dbReference type="EMBL" id="EAC4483375.1"/>
    </source>
</evidence>
<evidence type="ECO:0000313" key="30">
    <source>
        <dbReference type="Proteomes" id="UP000529135"/>
    </source>
</evidence>
<reference evidence="10 31" key="5">
    <citation type="submission" date="2019-04" db="EMBL/GenBank/DDBJ databases">
        <authorList>
            <consortium name="GenomeTrakr network: Whole genome sequencing for foodborne pathogen traceback"/>
        </authorList>
    </citation>
    <scope>NUCLEOTIDE SEQUENCE [LARGE SCALE GENOMIC DNA]</scope>
    <source>
        <strain evidence="10 31">NRRL B-33244</strain>
    </source>
</reference>
<dbReference type="EMBL" id="AAAQOE010000001">
    <property type="protein sequence ID" value="EAE1095417.1"/>
    <property type="molecule type" value="Genomic_DNA"/>
</dbReference>
<dbReference type="EMBL" id="AABEVI010000006">
    <property type="protein sequence ID" value="EAH0218788.1"/>
    <property type="molecule type" value="Genomic_DNA"/>
</dbReference>
<dbReference type="Proteomes" id="UP000388699">
    <property type="component" value="Unassembled WGS sequence"/>
</dbReference>
<dbReference type="Proteomes" id="UP000356407">
    <property type="component" value="Unassembled WGS sequence"/>
</dbReference>
<evidence type="ECO:0000313" key="21">
    <source>
        <dbReference type="Proteomes" id="UP000356407"/>
    </source>
</evidence>
<evidence type="ECO:0000313" key="26">
    <source>
        <dbReference type="Proteomes" id="UP000478945"/>
    </source>
</evidence>
<evidence type="ECO:0000313" key="32">
    <source>
        <dbReference type="Proteomes" id="UP000548826"/>
    </source>
</evidence>
<evidence type="ECO:0000313" key="16">
    <source>
        <dbReference type="EMBL" id="ECL0131548.1"/>
    </source>
</evidence>
<dbReference type="Proteomes" id="UP000525068">
    <property type="component" value="Unassembled WGS sequence"/>
</dbReference>
<name>A0A393RI55_LISMN</name>
<dbReference type="Proteomes" id="UP000383365">
    <property type="component" value="Unassembled WGS sequence"/>
</dbReference>
<dbReference type="Proteomes" id="UP000529135">
    <property type="component" value="Unassembled WGS sequence"/>
</dbReference>
<evidence type="ECO:0000313" key="24">
    <source>
        <dbReference type="Proteomes" id="UP000388699"/>
    </source>
</evidence>
<dbReference type="EMBL" id="AAJEKY010000006">
    <property type="protein sequence ID" value="ECL0131548.1"/>
    <property type="molecule type" value="Genomic_DNA"/>
</dbReference>
<dbReference type="Proteomes" id="UP000355989">
    <property type="component" value="Unassembled WGS sequence"/>
</dbReference>
<evidence type="ECO:0000313" key="6">
    <source>
        <dbReference type="EMBL" id="EAE1095417.1"/>
    </source>
</evidence>
<evidence type="ECO:0000313" key="9">
    <source>
        <dbReference type="EMBL" id="EAE5603052.1"/>
    </source>
</evidence>
<dbReference type="Proteomes" id="UP000335978">
    <property type="component" value="Unassembled WGS sequence"/>
</dbReference>
<evidence type="ECO:0000313" key="31">
    <source>
        <dbReference type="Proteomes" id="UP000535556"/>
    </source>
</evidence>
<dbReference type="EMBL" id="AACKFB010000004">
    <property type="protein sequence ID" value="EAK9427405.1"/>
    <property type="molecule type" value="Genomic_DNA"/>
</dbReference>
<evidence type="ECO:0000313" key="28">
    <source>
        <dbReference type="Proteomes" id="UP000517258"/>
    </source>
</evidence>
<dbReference type="Proteomes" id="UP000841561">
    <property type="component" value="Unassembled WGS sequence"/>
</dbReference>